<protein>
    <submittedName>
        <fullName evidence="10">Zinc finger protein Gfi-1b</fullName>
    </submittedName>
</protein>
<accession>A0A1C7ML36</accession>
<evidence type="ECO:0000256" key="1">
    <source>
        <dbReference type="ARBA" id="ARBA00004123"/>
    </source>
</evidence>
<evidence type="ECO:0000256" key="4">
    <source>
        <dbReference type="ARBA" id="ARBA00022771"/>
    </source>
</evidence>
<evidence type="ECO:0000313" key="11">
    <source>
        <dbReference type="Proteomes" id="UP000092993"/>
    </source>
</evidence>
<organism evidence="10 11">
    <name type="scientific">Grifola frondosa</name>
    <name type="common">Maitake</name>
    <name type="synonym">Polyporus frondosus</name>
    <dbReference type="NCBI Taxonomy" id="5627"/>
    <lineage>
        <taxon>Eukaryota</taxon>
        <taxon>Fungi</taxon>
        <taxon>Dikarya</taxon>
        <taxon>Basidiomycota</taxon>
        <taxon>Agaricomycotina</taxon>
        <taxon>Agaricomycetes</taxon>
        <taxon>Polyporales</taxon>
        <taxon>Grifolaceae</taxon>
        <taxon>Grifola</taxon>
    </lineage>
</organism>
<dbReference type="AlphaFoldDB" id="A0A1C7ML36"/>
<dbReference type="PANTHER" id="PTHR24394">
    <property type="entry name" value="ZINC FINGER PROTEIN"/>
    <property type="match status" value="1"/>
</dbReference>
<sequence>MPKFYECEQCRIRFERKYDLKRHMTIHTGVKEHKCSECGAAFAQRSALKIHFNTHTGAKPFVCEFCCRGFNDPSSHEYAIAMNNTAISNTTNVPRKSAAHGAIKRRAEFAKHLRKCHQLCNVPQMNLKDYGVSVTQAQATPSRSHGAPLRMTPSSTASDIGEEALSPSKYRLDKVASFIEYIQGHDIDDAAPRQLHRKHTAIREPGELHKLHKGSDHTSETGPRTGL</sequence>
<reference evidence="10 11" key="1">
    <citation type="submission" date="2016-03" db="EMBL/GenBank/DDBJ databases">
        <title>Whole genome sequencing of Grifola frondosa 9006-11.</title>
        <authorList>
            <person name="Min B."/>
            <person name="Park H."/>
            <person name="Kim J.-G."/>
            <person name="Cho H."/>
            <person name="Oh Y.-L."/>
            <person name="Kong W.-S."/>
            <person name="Choi I.-G."/>
        </authorList>
    </citation>
    <scope>NUCLEOTIDE SEQUENCE [LARGE SCALE GENOMIC DNA]</scope>
    <source>
        <strain evidence="10 11">9006-11</strain>
    </source>
</reference>
<dbReference type="GO" id="GO:0000981">
    <property type="term" value="F:DNA-binding transcription factor activity, RNA polymerase II-specific"/>
    <property type="evidence" value="ECO:0007669"/>
    <property type="project" value="TreeGrafter"/>
</dbReference>
<dbReference type="Gene3D" id="3.30.160.60">
    <property type="entry name" value="Classic Zinc Finger"/>
    <property type="match status" value="2"/>
</dbReference>
<dbReference type="STRING" id="5627.A0A1C7ML36"/>
<dbReference type="SUPFAM" id="SSF57667">
    <property type="entry name" value="beta-beta-alpha zinc fingers"/>
    <property type="match status" value="1"/>
</dbReference>
<dbReference type="InterPro" id="IPR013087">
    <property type="entry name" value="Znf_C2H2_type"/>
</dbReference>
<dbReference type="GO" id="GO:1990837">
    <property type="term" value="F:sequence-specific double-stranded DNA binding"/>
    <property type="evidence" value="ECO:0007669"/>
    <property type="project" value="UniProtKB-ARBA"/>
</dbReference>
<evidence type="ECO:0000256" key="8">
    <source>
        <dbReference type="SAM" id="MobiDB-lite"/>
    </source>
</evidence>
<keyword evidence="4 7" id="KW-0863">Zinc-finger</keyword>
<evidence type="ECO:0000256" key="6">
    <source>
        <dbReference type="ARBA" id="ARBA00023242"/>
    </source>
</evidence>
<evidence type="ECO:0000313" key="10">
    <source>
        <dbReference type="EMBL" id="OBZ77159.1"/>
    </source>
</evidence>
<dbReference type="Pfam" id="PF00096">
    <property type="entry name" value="zf-C2H2"/>
    <property type="match status" value="2"/>
</dbReference>
<feature type="region of interest" description="Disordered" evidence="8">
    <location>
        <begin position="201"/>
        <end position="227"/>
    </location>
</feature>
<name>A0A1C7ML36_GRIFR</name>
<keyword evidence="2" id="KW-0479">Metal-binding</keyword>
<dbReference type="GO" id="GO:0005634">
    <property type="term" value="C:nucleus"/>
    <property type="evidence" value="ECO:0007669"/>
    <property type="project" value="UniProtKB-SubCell"/>
</dbReference>
<dbReference type="FunFam" id="3.30.160.60:FF:000100">
    <property type="entry name" value="Zinc finger 45-like"/>
    <property type="match status" value="1"/>
</dbReference>
<dbReference type="EMBL" id="LUGG01000003">
    <property type="protein sequence ID" value="OBZ77159.1"/>
    <property type="molecule type" value="Genomic_DNA"/>
</dbReference>
<evidence type="ECO:0000256" key="5">
    <source>
        <dbReference type="ARBA" id="ARBA00022833"/>
    </source>
</evidence>
<feature type="region of interest" description="Disordered" evidence="8">
    <location>
        <begin position="139"/>
        <end position="162"/>
    </location>
</feature>
<comment type="subcellular location">
    <subcellularLocation>
        <location evidence="1">Nucleus</location>
    </subcellularLocation>
</comment>
<evidence type="ECO:0000259" key="9">
    <source>
        <dbReference type="PROSITE" id="PS50157"/>
    </source>
</evidence>
<feature type="compositionally biased region" description="Basic and acidic residues" evidence="8">
    <location>
        <begin position="201"/>
        <end position="219"/>
    </location>
</feature>
<feature type="domain" description="C2H2-type" evidence="9">
    <location>
        <begin position="33"/>
        <end position="60"/>
    </location>
</feature>
<keyword evidence="3" id="KW-0677">Repeat</keyword>
<dbReference type="GO" id="GO:0008270">
    <property type="term" value="F:zinc ion binding"/>
    <property type="evidence" value="ECO:0007669"/>
    <property type="project" value="UniProtKB-KW"/>
</dbReference>
<dbReference type="InterPro" id="IPR036236">
    <property type="entry name" value="Znf_C2H2_sf"/>
</dbReference>
<dbReference type="SMART" id="SM00355">
    <property type="entry name" value="ZnF_C2H2"/>
    <property type="match status" value="2"/>
</dbReference>
<keyword evidence="6" id="KW-0539">Nucleus</keyword>
<dbReference type="PANTHER" id="PTHR24394:SF29">
    <property type="entry name" value="MYONEURIN"/>
    <property type="match status" value="1"/>
</dbReference>
<gene>
    <name evidence="10" type="primary">gfi1b</name>
    <name evidence="10" type="ORF">A0H81_03861</name>
</gene>
<dbReference type="FunFam" id="3.30.160.60:FF:000303">
    <property type="entry name" value="Zinc finger protein 41"/>
    <property type="match status" value="1"/>
</dbReference>
<keyword evidence="5" id="KW-0862">Zinc</keyword>
<evidence type="ECO:0000256" key="2">
    <source>
        <dbReference type="ARBA" id="ARBA00022723"/>
    </source>
</evidence>
<dbReference type="Proteomes" id="UP000092993">
    <property type="component" value="Unassembled WGS sequence"/>
</dbReference>
<proteinExistence type="predicted"/>
<comment type="caution">
    <text evidence="10">The sequence shown here is derived from an EMBL/GenBank/DDBJ whole genome shotgun (WGS) entry which is preliminary data.</text>
</comment>
<evidence type="ECO:0000256" key="7">
    <source>
        <dbReference type="PROSITE-ProRule" id="PRU00042"/>
    </source>
</evidence>
<dbReference type="OrthoDB" id="654211at2759"/>
<keyword evidence="11" id="KW-1185">Reference proteome</keyword>
<dbReference type="PROSITE" id="PS00028">
    <property type="entry name" value="ZINC_FINGER_C2H2_1"/>
    <property type="match status" value="2"/>
</dbReference>
<dbReference type="PROSITE" id="PS50157">
    <property type="entry name" value="ZINC_FINGER_C2H2_2"/>
    <property type="match status" value="2"/>
</dbReference>
<evidence type="ECO:0000256" key="3">
    <source>
        <dbReference type="ARBA" id="ARBA00022737"/>
    </source>
</evidence>
<feature type="domain" description="C2H2-type" evidence="9">
    <location>
        <begin position="5"/>
        <end position="32"/>
    </location>
</feature>